<dbReference type="Pfam" id="PF00501">
    <property type="entry name" value="AMP-binding"/>
    <property type="match status" value="1"/>
</dbReference>
<dbReference type="EMBL" id="KK033382">
    <property type="protein sequence ID" value="EXL67078.1"/>
    <property type="molecule type" value="Genomic_DNA"/>
</dbReference>
<dbReference type="InterPro" id="IPR049900">
    <property type="entry name" value="PKS_mFAS_DH"/>
</dbReference>
<evidence type="ECO:0000259" key="13">
    <source>
        <dbReference type="PROSITE" id="PS50075"/>
    </source>
</evidence>
<dbReference type="InterPro" id="IPR042104">
    <property type="entry name" value="PKS_dehydratase_sf"/>
</dbReference>
<reference evidence="16" key="1">
    <citation type="submission" date="2011-11" db="EMBL/GenBank/DDBJ databases">
        <title>The Genome Sequence of Fusarium oxysporum PHW808.</title>
        <authorList>
            <consortium name="The Broad Institute Genome Sequencing Platform"/>
            <person name="Ma L.-J."/>
            <person name="Gale L.R."/>
            <person name="Schwartz D.C."/>
            <person name="Zhou S."/>
            <person name="Corby-Kistler H."/>
            <person name="Young S.K."/>
            <person name="Zeng Q."/>
            <person name="Gargeya S."/>
            <person name="Fitzgerald M."/>
            <person name="Haas B."/>
            <person name="Abouelleil A."/>
            <person name="Alvarado L."/>
            <person name="Arachchi H.M."/>
            <person name="Berlin A."/>
            <person name="Brown A."/>
            <person name="Chapman S.B."/>
            <person name="Chen Z."/>
            <person name="Dunbar C."/>
            <person name="Freedman E."/>
            <person name="Gearin G."/>
            <person name="Goldberg J."/>
            <person name="Griggs A."/>
            <person name="Gujja S."/>
            <person name="Heiman D."/>
            <person name="Howarth C."/>
            <person name="Larson L."/>
            <person name="Lui A."/>
            <person name="MacDonald P.J.P."/>
            <person name="Montmayeur A."/>
            <person name="Murphy C."/>
            <person name="Neiman D."/>
            <person name="Pearson M."/>
            <person name="Priest M."/>
            <person name="Roberts A."/>
            <person name="Saif S."/>
            <person name="Shea T."/>
            <person name="Shenoy N."/>
            <person name="Sisk P."/>
            <person name="Stolte C."/>
            <person name="Sykes S."/>
            <person name="Wortman J."/>
            <person name="Nusbaum C."/>
            <person name="Birren B."/>
        </authorList>
    </citation>
    <scope>NUCLEOTIDE SEQUENCE [LARGE SCALE GENOMIC DNA]</scope>
    <source>
        <strain evidence="16">54008</strain>
    </source>
</reference>
<evidence type="ECO:0000256" key="2">
    <source>
        <dbReference type="ARBA" id="ARBA00022450"/>
    </source>
</evidence>
<keyword evidence="8" id="KW-0560">Oxidoreductase</keyword>
<dbReference type="Pfam" id="PF02801">
    <property type="entry name" value="Ketoacyl-synt_C"/>
    <property type="match status" value="1"/>
</dbReference>
<dbReference type="SUPFAM" id="SSF53901">
    <property type="entry name" value="Thiolase-like"/>
    <property type="match status" value="1"/>
</dbReference>
<dbReference type="CDD" id="cd02440">
    <property type="entry name" value="AdoMet_MTases"/>
    <property type="match status" value="1"/>
</dbReference>
<dbReference type="PANTHER" id="PTHR43775:SF20">
    <property type="entry name" value="HYBRID PKS-NRPS SYNTHETASE APDA"/>
    <property type="match status" value="1"/>
</dbReference>
<dbReference type="InterPro" id="IPR001227">
    <property type="entry name" value="Ac_transferase_dom_sf"/>
</dbReference>
<dbReference type="HOGENOM" id="CLU_000022_37_5_1"/>
<dbReference type="InterPro" id="IPR032821">
    <property type="entry name" value="PKS_assoc"/>
</dbReference>
<dbReference type="InterPro" id="IPR006162">
    <property type="entry name" value="Ppantetheine_attach_site"/>
</dbReference>
<dbReference type="Pfam" id="PF00550">
    <property type="entry name" value="PP-binding"/>
    <property type="match status" value="2"/>
</dbReference>
<dbReference type="SMART" id="SM00827">
    <property type="entry name" value="PKS_AT"/>
    <property type="match status" value="1"/>
</dbReference>
<dbReference type="SUPFAM" id="SSF56801">
    <property type="entry name" value="Acetyl-CoA synthetase-like"/>
    <property type="match status" value="1"/>
</dbReference>
<dbReference type="SMART" id="SM00823">
    <property type="entry name" value="PKS_PP"/>
    <property type="match status" value="2"/>
</dbReference>
<dbReference type="PROSITE" id="PS52019">
    <property type="entry name" value="PKS_MFAS_DH"/>
    <property type="match status" value="1"/>
</dbReference>
<dbReference type="GO" id="GO:0016491">
    <property type="term" value="F:oxidoreductase activity"/>
    <property type="evidence" value="ECO:0007669"/>
    <property type="project" value="UniProtKB-KW"/>
</dbReference>
<dbReference type="InterPro" id="IPR042099">
    <property type="entry name" value="ANL_N_sf"/>
</dbReference>
<accession>X0GUK3</accession>
<dbReference type="InterPro" id="IPR049552">
    <property type="entry name" value="PKS_DH_N"/>
</dbReference>
<dbReference type="SUPFAM" id="SSF53335">
    <property type="entry name" value="S-adenosyl-L-methionine-dependent methyltransferases"/>
    <property type="match status" value="1"/>
</dbReference>
<dbReference type="InterPro" id="IPR029063">
    <property type="entry name" value="SAM-dependent_MTases_sf"/>
</dbReference>
<dbReference type="InterPro" id="IPR036736">
    <property type="entry name" value="ACP-like_sf"/>
</dbReference>
<dbReference type="PANTHER" id="PTHR43775">
    <property type="entry name" value="FATTY ACID SYNTHASE"/>
    <property type="match status" value="1"/>
</dbReference>
<comment type="similarity">
    <text evidence="10">In the C-terminal section; belongs to the NRP synthetase family.</text>
</comment>
<dbReference type="SMART" id="SM00826">
    <property type="entry name" value="PKS_DH"/>
    <property type="match status" value="1"/>
</dbReference>
<dbReference type="InterPro" id="IPR014031">
    <property type="entry name" value="Ketoacyl_synth_C"/>
</dbReference>
<dbReference type="SMART" id="SM00822">
    <property type="entry name" value="PKS_KR"/>
    <property type="match status" value="1"/>
</dbReference>
<feature type="domain" description="Ketosynthase family 3 (KS3)" evidence="14">
    <location>
        <begin position="7"/>
        <end position="408"/>
    </location>
</feature>
<dbReference type="InterPro" id="IPR016035">
    <property type="entry name" value="Acyl_Trfase/lysoPLipase"/>
</dbReference>
<dbReference type="SMART" id="SM00825">
    <property type="entry name" value="PKS_KS"/>
    <property type="match status" value="1"/>
</dbReference>
<dbReference type="InterPro" id="IPR050091">
    <property type="entry name" value="PKS_NRPS_Biosynth_Enz"/>
</dbReference>
<dbReference type="InterPro" id="IPR009081">
    <property type="entry name" value="PP-bd_ACP"/>
</dbReference>
<organism evidence="16">
    <name type="scientific">Fusarium oxysporum f. sp. conglutinans race 2 54008</name>
    <dbReference type="NCBI Taxonomy" id="1089457"/>
    <lineage>
        <taxon>Eukaryota</taxon>
        <taxon>Fungi</taxon>
        <taxon>Dikarya</taxon>
        <taxon>Ascomycota</taxon>
        <taxon>Pezizomycotina</taxon>
        <taxon>Sordariomycetes</taxon>
        <taxon>Hypocreomycetidae</taxon>
        <taxon>Hypocreales</taxon>
        <taxon>Nectriaceae</taxon>
        <taxon>Fusarium</taxon>
        <taxon>Fusarium oxysporum species complex</taxon>
    </lineage>
</organism>
<dbReference type="SUPFAM" id="SSF55048">
    <property type="entry name" value="Probable ACP-binding domain of malonyl-CoA ACP transacylase"/>
    <property type="match status" value="1"/>
</dbReference>
<keyword evidence="7" id="KW-0677">Repeat</keyword>
<dbReference type="Gene3D" id="1.10.1200.10">
    <property type="entry name" value="ACP-like"/>
    <property type="match status" value="2"/>
</dbReference>
<dbReference type="PROSITE" id="PS00455">
    <property type="entry name" value="AMP_BINDING"/>
    <property type="match status" value="1"/>
</dbReference>
<proteinExistence type="inferred from homology"/>
<sequence length="4135" mass="455459">MPTNMNNEPIAVIGSSCRFAGGVTSPSRLWELLKEPPDVLGEIPESRFHADGFYHPNGAYHGHTNVRSSYMLDAHPGAFDAKFFRTKPVEAKAIDPQQRVLLEVVYEGLESAGLPIEQLRGSKTAVYVGMMSNDYENMLVQDVNALPTYHGTVRALRAGDASVAVACGSNLILGPNFFIFESKLNMLSPDSRSRMWDEGANGYARGEGVAVIILKPLKAAIRDGDDIECVIRETDLNQDGATNGITMPSVHAQVDLIRETYAKAGLDPVRDRPQYFEAHGTGTQAGDPIEAEAIRTALIHNNKNDELLISNQYPDPLYVGSIKTVLGHTESAAGVAGLLKASLALRHAVIPPNLLFTRLSPKVAPFYDGLRIPTTARAWPDVPEGQPRRASVNSFGFGGANAHAILESFESQQNLDENREGTCDDVFGPYVFSAETEGSLLATLEAYSSFLGSQREASIVPHDLAWTLRARRSMLTFRTALPAGSISNLKANIDTKLQAFRQTRTSLGIRPSARQPRILGIFTGQGAQYVRMGAELLEKSPLVQQILRDLEDSLSGLPEADRPTWLLTEELLADMASSRIYEAAISQPLCTAVQIVIVDLLKYAGVTFHGVIGHSSGEIAAAYAAGYISAHDAIRIAYYRGLWAKLSRSPNGEQTKGAMLAVGTSMDDAQELLRECELHGRVRIAASNSSSSITLSGDEDAIEELETLYDEEKKFRRRLRVDIAYHSDHMLPCSGPYVQSLRDCNIQVQDPRLVSCVWYSTVYEDADMNRSDIQSTLTDTYWSDNMTSQVMFFQGLERALAEDDFDLVLEIGPHPALKGPAMQTIKEKLQEHPPYYGTLERKKNAVEALSTTLGSLWCHHDSPHAINLSSYEESVRRKELDNGRKYNVVKNLPSYPWDHSRVYWHESRQTRNIRHRKDSVHPLLGHVCPDSVPHQMSWRHLLRAREIHWLTDHQLQGKPVFPAAGYISSMLEASSRLLSSSDGPVQSSSSIRLIEASDFVVHRAMVFNEAGDDGDEAGIETIVSMTNIVREREHNEEVIRASFSYTAAVDKEADDMALMASGKVVVYLGDASDNLLPPKDRPPPNLISIGQDYFFDSLAKVGYGYSGPFKAATGLKRCLGKAETTIDQASLASVQDEGLLAHPGILDSALQTLLLAFSHPGDGQLWSVFVPVRFDNIRVNPLLCESVWNRYSRVEPHSASTTTVSATVGGTDGVGFTGDVDIFFKDDTAIQIQGIGVSPFASASATDDERMFARMRWAKMNLEEDDIVEAKDHVTQEQRDLCLAAERIAVYYMRKFDTEVPEDHPARSDPTFGHYLQLCRHVTGLVDKGMHKYALKEWAIDALEDIMTDCARFDGEIDIKILRTIGDLMPRVFEGETTILENLFPTGLMTDYYANSLGQQQSMKWIGRAVAQITHRYPRMNILEVGAGTGGATKSVLRHIGPDGFRSYTFTDVSTAFFEQAQTDFGSKSFGKRITYCSLDVSSDPVAQGFNLGSYDLIIASFVIHATPSLEKTIHGLRSLLRPGGFIVVGEITNLDLARVNFVFGTLPGMWAGVAEGRILSPYVRAERWDAALRNAGFSGIDAITSDELADTYAASVFVSQAVDDQIKLLREPTSLSSTPPPMTNVILVGGATHHTYRLVDELNNILNKYCSGRVSSFMSLSDVPHELLTSGYPVLGLTDLDKPLFDNVKPAEFDGLKRLVSSEKTLLWITRRRRAGNAFSNLTVGFLRNAKCEVRGLRVQSVDFEGDGEIDARTVADLFLSLQHAVSERAAIDDKNKLWSIEPEIIVDSRGRRLIPRFESISDADDRYNSTRRQVTKDVSPTEAPVAIYMNNQDQVILVEVPRSILTPREDATTSIVKLQASHVLPWPIDTPLGPRFLSIGVEKQSERKHLALSRELVSALSVTKTTAVAVPSGIIEGLPDRLLVLVAANLWSATILGHVLPGQNIVVHNSSPTLASVLKLRAAEQRVSVTLTSDDRNIAMSRSWMHIPLYMPKRELKQLLTAAKASFCVVFSGSAREGQHPLLSCLPRHCRLQIINSAISSSAEPPSGFLPSSEENSAGNETLGRMLTEAWRCARSDVMKLSKDEADGQPTLLTPDILASGGRQPLSHDPLSVMHWCDIAVPARVLRLDAIPLFEGYKTYWLVGLTSGLGLSICDWMIAHGARYVVLSSRNPKIEASWLEKYCRRDVVVRVLPCDITSQKAVDEAHAVITTDSELPPLGGLMNGAMVLRDIPIRDMSLDDLTSVLRPKVNGSLHLDHVLGDTKLDFFILFSSMVNVLGNVGQANYCAANAFMSGLAAQRRRRGLAACVVNIGAVSGAGYITREMGEDGADRLLLLAGLKRVSEVDVHQLLAEAIVGGTERLDIDYEPEISLALHGSDELKPMWFEDPKFARFVPGMNNEEEGMGVANEEGLALKGGAISIKDRLALSWSLDNVKAVVKDTFLSRLRAILQMDDTAADGLMRMRSNQLGIDSLVAVDLRSWFLKHFRVSVPVLEILGGTTVSDLVDQVTQKIPPELVPKLALAASTAPTSVVTQPSSTLITPKKRSDTPTASVSPTATDTETSSWLGSSDHQAKGNVSLMPVTSLALERSVELSFTQSMFWIVHMLVQDKTTLNHTVLFRLTEGCVRTDDLRAAVRAMGQRHEALRTCFYENNGHFQQGVLQQGTLELEQKTITSENEAIQEFKRLKEHTYDLASGHVMRFVLLTTSDPTRSYIVTGAHHIVIDGFCLQVFLRDIQATYDGPKTPLRSHTASVKQYGEFATSQRAALSLGVWNADLAYWRQEFASIPEPLPLRRARISVRKPLTNYEVHRCDFTVDASLANRIRALVRVNGATAFHFYLATFRVLLYRMLLPGVDDGDTVSSLDDTDICIGIADANRKDDDEWSSVGPYMNLLPLRFPPQQAPKTTTSSATTFKQVLETARDKTLAALRHSAPAFEAILDDLRVERAIDQAPLFQAFVDYRQGWHQKQTFLGCAAEMTAFEPGRTPYDFGLDIIDNSSSGRETVVSVMLQSALYDREDADVFARCYEDILREFSYDPDKHVDCRNWSFREDDINRALELGRGHVFRTEWSDTLIHRVESVVRDYGDKTAIRIAGKSQKELSLTYQQLWKRVTVISEELLLHHVSPGQHVAVYQEATADFVCSMLAVMMVGATYVPLDVGSHLARLGMILSDCQPTAFLVDAKTRDNAHEVVSGLQSVQVATIDVSKTSTRTEKKGVIDLQVRASSIEPAMLLYTSGTTGTPKGVVLKHSSFAHEVELNAKTYSLGSNTVVLQQSACGFDMAVQQVFVALAHGGTLCIVPQNLRGDSVAVVDAIIDCGVTLTCATPTEYSSWLRYGNKDQLRQCAWRVAVSGGESATELLLQQFRKLDKEGLGLFNCYGPTETTCCSTKMELDYKREGAYDAYKMIPVGPASANESIYIVDEQMRLLPPGLSGEIVIGGAGVAAGYLNDEAKTRGAFLADVFASEDYVKRGWDTMYRTKDRGRLLPNGWVSIEGRIGHDTLIKLRGMRIDLRDIENTILISAPGGAISEAVASVRSDGDSAFIVAHVSFTSDNTVLSTGEDEGHTYLSRLLTHLPLSRHMRPSVLLPVNEWPTTSSGKLDRRAISQLPITLPLYKRESDGEGSDQPRFTNAENKLQAVWERVLSGNGRHLMGSIRHDPFKNFFHVGGTSMLLLELRAQIGREFGISVRLAQLFENSTLAAMAQLVEQADDTQAASGRKETKTGIAWEEEARLPTELENEIRRVTAATSAGQHHPKVILLTGATGNLGRHILRLLLDNTLVDKVICVALRDIDKRISAGILPAPESPPRVVYCPGDLRQPRLGLSKQDFASLSRQIDAVVHIGADVSHAKTYETLREANVGSVKELIRLCLPRRASMHFVSSGEVAMLGNDNRDGHWQYNQQQNRSFFSEQSATANGVVPCEQDAVREGYAASKWVAEHVLENVCAIGRGLRVWVHRPSSIMPTTGAPVADVVGGTSHKGDNQELAAYYSSPDAPLLQSFLYYSHKLGMVPNTTGFVDGSLDLVKLEHVAENIVKSVLFEDGNDTNVEDQSGGRIVYRNHVGDLEIQMDKIAEYFKETSKGEKGAMGEASFKTISLAEWTAKARAAGLHPLLADFFENASRDKRIFSFPKFVKGSG</sequence>
<dbReference type="Gene3D" id="3.10.129.110">
    <property type="entry name" value="Polyketide synthase dehydratase"/>
    <property type="match status" value="1"/>
</dbReference>
<dbReference type="GO" id="GO:0016874">
    <property type="term" value="F:ligase activity"/>
    <property type="evidence" value="ECO:0007669"/>
    <property type="project" value="UniProtKB-KW"/>
</dbReference>
<keyword evidence="9" id="KW-0511">Multifunctional enzyme</keyword>
<dbReference type="OrthoDB" id="329835at2759"/>
<keyword evidence="2" id="KW-0596">Phosphopantetheine</keyword>
<evidence type="ECO:0000256" key="5">
    <source>
        <dbReference type="ARBA" id="ARBA00022603"/>
    </source>
</evidence>
<evidence type="ECO:0000256" key="8">
    <source>
        <dbReference type="ARBA" id="ARBA00023002"/>
    </source>
</evidence>
<feature type="domain" description="Carrier" evidence="13">
    <location>
        <begin position="3626"/>
        <end position="3709"/>
    </location>
</feature>
<evidence type="ECO:0000256" key="9">
    <source>
        <dbReference type="ARBA" id="ARBA00023268"/>
    </source>
</evidence>
<dbReference type="InterPro" id="IPR023213">
    <property type="entry name" value="CAT-like_dom_sf"/>
</dbReference>
<feature type="domain" description="PKS/mFAS DH" evidence="15">
    <location>
        <begin position="921"/>
        <end position="1246"/>
    </location>
</feature>
<dbReference type="InterPro" id="IPR000873">
    <property type="entry name" value="AMP-dep_synth/lig_dom"/>
</dbReference>
<dbReference type="GO" id="GO:0004312">
    <property type="term" value="F:fatty acid synthase activity"/>
    <property type="evidence" value="ECO:0007669"/>
    <property type="project" value="TreeGrafter"/>
</dbReference>
<dbReference type="SUPFAM" id="SSF51735">
    <property type="entry name" value="NAD(P)-binding Rossmann-fold domains"/>
    <property type="match status" value="2"/>
</dbReference>
<feature type="domain" description="Carrier" evidence="13">
    <location>
        <begin position="2437"/>
        <end position="2513"/>
    </location>
</feature>
<dbReference type="InterPro" id="IPR016039">
    <property type="entry name" value="Thiolase-like"/>
</dbReference>
<dbReference type="SUPFAM" id="SSF52777">
    <property type="entry name" value="CoA-dependent acyltransferases"/>
    <property type="match status" value="2"/>
</dbReference>
<dbReference type="Pfam" id="PF21089">
    <property type="entry name" value="PKS_DH_N"/>
    <property type="match status" value="1"/>
</dbReference>
<dbReference type="InterPro" id="IPR013120">
    <property type="entry name" value="FAR_NAD-bd"/>
</dbReference>
<evidence type="ECO:0000256" key="1">
    <source>
        <dbReference type="ARBA" id="ARBA00004685"/>
    </source>
</evidence>
<dbReference type="Pfam" id="PF00109">
    <property type="entry name" value="ketoacyl-synt"/>
    <property type="match status" value="2"/>
</dbReference>
<keyword evidence="6" id="KW-0808">Transferase</keyword>
<evidence type="ECO:0000256" key="7">
    <source>
        <dbReference type="ARBA" id="ARBA00022737"/>
    </source>
</evidence>
<dbReference type="Gene3D" id="3.40.50.720">
    <property type="entry name" value="NAD(P)-binding Rossmann-like Domain"/>
    <property type="match status" value="2"/>
</dbReference>
<dbReference type="InterPro" id="IPR020807">
    <property type="entry name" value="PKS_DH"/>
</dbReference>
<dbReference type="InterPro" id="IPR045851">
    <property type="entry name" value="AMP-bd_C_sf"/>
</dbReference>
<dbReference type="Pfam" id="PF14765">
    <property type="entry name" value="PS-DH"/>
    <property type="match status" value="1"/>
</dbReference>
<dbReference type="InterPro" id="IPR013217">
    <property type="entry name" value="Methyltransf_12"/>
</dbReference>
<dbReference type="InterPro" id="IPR049551">
    <property type="entry name" value="PKS_DH_C"/>
</dbReference>
<dbReference type="Gene3D" id="3.30.559.30">
    <property type="entry name" value="Nonribosomal peptide synthetase, condensation domain"/>
    <property type="match status" value="1"/>
</dbReference>
<dbReference type="Gene3D" id="3.30.559.10">
    <property type="entry name" value="Chloramphenicol acetyltransferase-like domain"/>
    <property type="match status" value="1"/>
</dbReference>
<dbReference type="InterPro" id="IPR016036">
    <property type="entry name" value="Malonyl_transacylase_ACP-bd"/>
</dbReference>
<dbReference type="InterPro" id="IPR020841">
    <property type="entry name" value="PKS_Beta-ketoAc_synthase_dom"/>
</dbReference>
<dbReference type="InterPro" id="IPR014043">
    <property type="entry name" value="Acyl_transferase_dom"/>
</dbReference>
<comment type="pathway">
    <text evidence="1">Mycotoxin biosynthesis.</text>
</comment>
<dbReference type="Gene3D" id="3.40.47.10">
    <property type="match status" value="2"/>
</dbReference>
<dbReference type="InterPro" id="IPR013968">
    <property type="entry name" value="PKS_KR"/>
</dbReference>
<keyword evidence="5" id="KW-0489">Methyltransferase</keyword>
<evidence type="ECO:0000259" key="14">
    <source>
        <dbReference type="PROSITE" id="PS52004"/>
    </source>
</evidence>
<dbReference type="InterPro" id="IPR036291">
    <property type="entry name" value="NAD(P)-bd_dom_sf"/>
</dbReference>
<reference evidence="16" key="2">
    <citation type="submission" date="2014-03" db="EMBL/GenBank/DDBJ databases">
        <title>The Genome Annotation of Fusarium oxysporum PHW808.</title>
        <authorList>
            <consortium name="The Broad Institute Genomics Platform"/>
            <person name="Ma L.-J."/>
            <person name="Corby-Kistler H."/>
            <person name="Broz K."/>
            <person name="Gale L.R."/>
            <person name="Jonkers W."/>
            <person name="O'Donnell K."/>
            <person name="Ploetz R."/>
            <person name="Steinberg C."/>
            <person name="Schwartz D.C."/>
            <person name="VanEtten H."/>
            <person name="Zhou S."/>
            <person name="Young S.K."/>
            <person name="Zeng Q."/>
            <person name="Gargeya S."/>
            <person name="Fitzgerald M."/>
            <person name="Abouelleil A."/>
            <person name="Alvarado L."/>
            <person name="Chapman S.B."/>
            <person name="Gainer-Dewar J."/>
            <person name="Goldberg J."/>
            <person name="Griggs A."/>
            <person name="Gujja S."/>
            <person name="Hansen M."/>
            <person name="Howarth C."/>
            <person name="Imamovic A."/>
            <person name="Ireland A."/>
            <person name="Larimer J."/>
            <person name="McCowan C."/>
            <person name="Murphy C."/>
            <person name="Pearson M."/>
            <person name="Poon T.W."/>
            <person name="Priest M."/>
            <person name="Roberts A."/>
            <person name="Saif S."/>
            <person name="Shea T."/>
            <person name="Sykes S."/>
            <person name="Wortman J."/>
            <person name="Nusbaum C."/>
            <person name="Birren B."/>
        </authorList>
    </citation>
    <scope>NUCLEOTIDE SEQUENCE</scope>
    <source>
        <strain evidence="16">54008</strain>
    </source>
</reference>
<dbReference type="Pfam" id="PF16197">
    <property type="entry name" value="KAsynt_C_assoc"/>
    <property type="match status" value="1"/>
</dbReference>
<dbReference type="InterPro" id="IPR014030">
    <property type="entry name" value="Ketoacyl_synth_N"/>
</dbReference>
<dbReference type="Proteomes" id="UP000030676">
    <property type="component" value="Unassembled WGS sequence"/>
</dbReference>
<evidence type="ECO:0000256" key="6">
    <source>
        <dbReference type="ARBA" id="ARBA00022679"/>
    </source>
</evidence>
<evidence type="ECO:0000256" key="4">
    <source>
        <dbReference type="ARBA" id="ARBA00022598"/>
    </source>
</evidence>
<evidence type="ECO:0000313" key="16">
    <source>
        <dbReference type="EMBL" id="EXL67078.1"/>
    </source>
</evidence>
<evidence type="ECO:0000256" key="12">
    <source>
        <dbReference type="SAM" id="MobiDB-lite"/>
    </source>
</evidence>
<feature type="region of interest" description="C-terminal hotdog fold" evidence="11">
    <location>
        <begin position="1086"/>
        <end position="1246"/>
    </location>
</feature>
<dbReference type="Pfam" id="PF07993">
    <property type="entry name" value="NAD_binding_4"/>
    <property type="match status" value="1"/>
</dbReference>
<dbReference type="PROSITE" id="PS00012">
    <property type="entry name" value="PHOSPHOPANTETHEINE"/>
    <property type="match status" value="1"/>
</dbReference>
<dbReference type="GO" id="GO:0009403">
    <property type="term" value="P:toxin biosynthetic process"/>
    <property type="evidence" value="ECO:0007669"/>
    <property type="project" value="UniProtKB-ARBA"/>
</dbReference>
<gene>
    <name evidence="16" type="ORF">FOPG_16777</name>
</gene>
<dbReference type="Gene3D" id="3.40.50.150">
    <property type="entry name" value="Vaccinia Virus protein VP39"/>
    <property type="match status" value="1"/>
</dbReference>
<feature type="region of interest" description="Disordered" evidence="12">
    <location>
        <begin position="2534"/>
        <end position="2571"/>
    </location>
</feature>
<dbReference type="InterPro" id="IPR001242">
    <property type="entry name" value="Condensation_dom"/>
</dbReference>
<dbReference type="PROSITE" id="PS50075">
    <property type="entry name" value="CARRIER"/>
    <property type="match status" value="2"/>
</dbReference>
<dbReference type="Pfam" id="PF00668">
    <property type="entry name" value="Condensation"/>
    <property type="match status" value="1"/>
</dbReference>
<evidence type="ECO:0000256" key="3">
    <source>
        <dbReference type="ARBA" id="ARBA00022553"/>
    </source>
</evidence>
<dbReference type="CDD" id="cd05930">
    <property type="entry name" value="A_NRPS"/>
    <property type="match status" value="1"/>
</dbReference>
<dbReference type="Gene3D" id="3.30.300.30">
    <property type="match status" value="1"/>
</dbReference>
<dbReference type="SUPFAM" id="SSF47336">
    <property type="entry name" value="ACP-like"/>
    <property type="match status" value="2"/>
</dbReference>
<dbReference type="GO" id="GO:0006633">
    <property type="term" value="P:fatty acid biosynthetic process"/>
    <property type="evidence" value="ECO:0007669"/>
    <property type="project" value="TreeGrafter"/>
</dbReference>
<dbReference type="CDD" id="cd19532">
    <property type="entry name" value="C_PKS-NRPS"/>
    <property type="match status" value="1"/>
</dbReference>
<dbReference type="SUPFAM" id="SSF52151">
    <property type="entry name" value="FabD/lysophospholipase-like"/>
    <property type="match status" value="1"/>
</dbReference>
<dbReference type="InterPro" id="IPR057326">
    <property type="entry name" value="KR_dom"/>
</dbReference>
<keyword evidence="3" id="KW-0597">Phosphoprotein</keyword>
<feature type="compositionally biased region" description="Polar residues" evidence="12">
    <location>
        <begin position="2549"/>
        <end position="2571"/>
    </location>
</feature>
<evidence type="ECO:0000259" key="15">
    <source>
        <dbReference type="PROSITE" id="PS52019"/>
    </source>
</evidence>
<protein>
    <submittedName>
        <fullName evidence="16">Uncharacterized protein</fullName>
    </submittedName>
</protein>
<keyword evidence="4" id="KW-0436">Ligase</keyword>
<evidence type="ECO:0000256" key="11">
    <source>
        <dbReference type="PROSITE-ProRule" id="PRU01363"/>
    </source>
</evidence>
<dbReference type="Gene3D" id="3.40.50.12780">
    <property type="entry name" value="N-terminal domain of ligase-like"/>
    <property type="match status" value="1"/>
</dbReference>
<dbReference type="GO" id="GO:0031177">
    <property type="term" value="F:phosphopantetheine binding"/>
    <property type="evidence" value="ECO:0007669"/>
    <property type="project" value="InterPro"/>
</dbReference>
<dbReference type="Pfam" id="PF08242">
    <property type="entry name" value="Methyltransf_12"/>
    <property type="match status" value="1"/>
</dbReference>
<feature type="active site" description="Proton acceptor; for dehydratase activity" evidence="11">
    <location>
        <position position="953"/>
    </location>
</feature>
<dbReference type="CDD" id="cd00833">
    <property type="entry name" value="PKS"/>
    <property type="match status" value="1"/>
</dbReference>
<dbReference type="GO" id="GO:0032259">
    <property type="term" value="P:methylation"/>
    <property type="evidence" value="ECO:0007669"/>
    <property type="project" value="UniProtKB-KW"/>
</dbReference>
<dbReference type="PROSITE" id="PS52004">
    <property type="entry name" value="KS3_2"/>
    <property type="match status" value="1"/>
</dbReference>
<name>X0GUK3_FUSOX</name>
<feature type="active site" description="Proton donor; for dehydratase activity" evidence="11">
    <location>
        <position position="1147"/>
    </location>
</feature>
<dbReference type="InterPro" id="IPR020845">
    <property type="entry name" value="AMP-binding_CS"/>
</dbReference>
<dbReference type="Gene3D" id="3.40.366.10">
    <property type="entry name" value="Malonyl-Coenzyme A Acyl Carrier Protein, domain 2"/>
    <property type="match status" value="1"/>
</dbReference>
<dbReference type="GO" id="GO:0008168">
    <property type="term" value="F:methyltransferase activity"/>
    <property type="evidence" value="ECO:0007669"/>
    <property type="project" value="UniProtKB-KW"/>
</dbReference>
<dbReference type="InterPro" id="IPR020806">
    <property type="entry name" value="PKS_PP-bd"/>
</dbReference>
<dbReference type="Pfam" id="PF00698">
    <property type="entry name" value="Acyl_transf_1"/>
    <property type="match status" value="1"/>
</dbReference>
<evidence type="ECO:0000256" key="10">
    <source>
        <dbReference type="ARBA" id="ARBA00029443"/>
    </source>
</evidence>
<dbReference type="Pfam" id="PF08659">
    <property type="entry name" value="KR"/>
    <property type="match status" value="1"/>
</dbReference>
<feature type="region of interest" description="N-terminal hotdog fold" evidence="11">
    <location>
        <begin position="921"/>
        <end position="1071"/>
    </location>
</feature>